<dbReference type="RefSeq" id="WP_166397467.1">
    <property type="nucleotide sequence ID" value="NZ_CP045121.1"/>
</dbReference>
<proteinExistence type="predicted"/>
<dbReference type="NCBIfam" id="TIGR02118">
    <property type="entry name" value="EthD family reductase"/>
    <property type="match status" value="1"/>
</dbReference>
<dbReference type="InterPro" id="IPR009799">
    <property type="entry name" value="EthD_dom"/>
</dbReference>
<dbReference type="PANTHER" id="PTHR40260">
    <property type="entry name" value="BLR8190 PROTEIN"/>
    <property type="match status" value="1"/>
</dbReference>
<dbReference type="InterPro" id="IPR011008">
    <property type="entry name" value="Dimeric_a/b-barrel"/>
</dbReference>
<dbReference type="SUPFAM" id="SSF54909">
    <property type="entry name" value="Dimeric alpha+beta barrel"/>
    <property type="match status" value="1"/>
</dbReference>
<reference evidence="2 3" key="1">
    <citation type="submission" date="2019-10" db="EMBL/GenBank/DDBJ databases">
        <title>Rubrobacter sp nov SCSIO 52915 isolated from a deep-sea sediment in the South China Sea.</title>
        <authorList>
            <person name="Chen R.W."/>
        </authorList>
    </citation>
    <scope>NUCLEOTIDE SEQUENCE [LARGE SCALE GENOMIC DNA]</scope>
    <source>
        <strain evidence="2 3">SCSIO 52915</strain>
    </source>
</reference>
<dbReference type="Proteomes" id="UP000502706">
    <property type="component" value="Chromosome"/>
</dbReference>
<dbReference type="Pfam" id="PF07110">
    <property type="entry name" value="EthD"/>
    <property type="match status" value="1"/>
</dbReference>
<evidence type="ECO:0000313" key="2">
    <source>
        <dbReference type="EMBL" id="QIN79794.1"/>
    </source>
</evidence>
<gene>
    <name evidence="2" type="ORF">GBA65_16060</name>
</gene>
<dbReference type="AlphaFoldDB" id="A0A6G8PZX7"/>
<protein>
    <submittedName>
        <fullName evidence="2">EthD family reductase</fullName>
    </submittedName>
</protein>
<name>A0A6G8PZX7_9ACTN</name>
<accession>A0A6G8PZX7</accession>
<keyword evidence="3" id="KW-1185">Reference proteome</keyword>
<dbReference type="KEGG" id="rmar:GBA65_16060"/>
<sequence length="100" mass="10843">MVKLTVLYGLPDDPDAFEEYYAESHMPLAARIPNVQRFESGRVAAPDGGTPPYHRIAELWFENASVMQESLSSPEGQAATDDIPNFANGGATVFVSPVES</sequence>
<dbReference type="Gene3D" id="3.30.70.100">
    <property type="match status" value="1"/>
</dbReference>
<dbReference type="PANTHER" id="PTHR40260:SF2">
    <property type="entry name" value="BLR8190 PROTEIN"/>
    <property type="match status" value="1"/>
</dbReference>
<feature type="domain" description="EthD" evidence="1">
    <location>
        <begin position="13"/>
        <end position="88"/>
    </location>
</feature>
<dbReference type="EMBL" id="CP045121">
    <property type="protein sequence ID" value="QIN79794.1"/>
    <property type="molecule type" value="Genomic_DNA"/>
</dbReference>
<evidence type="ECO:0000259" key="1">
    <source>
        <dbReference type="Pfam" id="PF07110"/>
    </source>
</evidence>
<organism evidence="2 3">
    <name type="scientific">Rubrobacter marinus</name>
    <dbReference type="NCBI Taxonomy" id="2653852"/>
    <lineage>
        <taxon>Bacteria</taxon>
        <taxon>Bacillati</taxon>
        <taxon>Actinomycetota</taxon>
        <taxon>Rubrobacteria</taxon>
        <taxon>Rubrobacterales</taxon>
        <taxon>Rubrobacteraceae</taxon>
        <taxon>Rubrobacter</taxon>
    </lineage>
</organism>
<evidence type="ECO:0000313" key="3">
    <source>
        <dbReference type="Proteomes" id="UP000502706"/>
    </source>
</evidence>
<dbReference type="GO" id="GO:0016491">
    <property type="term" value="F:oxidoreductase activity"/>
    <property type="evidence" value="ECO:0007669"/>
    <property type="project" value="InterPro"/>
</dbReference>